<dbReference type="Gene3D" id="2.10.230.10">
    <property type="entry name" value="Heat shock protein DnaJ, cysteine-rich domain"/>
    <property type="match status" value="1"/>
</dbReference>
<sequence length="208" mass="23136">SGGGRRSAPFIAAKSAHASDYYSVLKVGRNATLQEIKSAYRSLARKYHPDMNKAPGSEEKFKQIAAAYEVLSDSEKRSLYDRYGEEGLHGEFDATYAGQQGVDPFEIFSEFFGDSDDIFGANGNERVFNNSTQRSYKNLDIRHDVYLSFEDSIFGRKHKVEVQRSETCDDCSGTGARSSNCIRTCAECDGKGRTMKTQKTPFGIVSQV</sequence>
<feature type="domain" description="CR-type" evidence="3">
    <location>
        <begin position="155"/>
        <end position="208"/>
    </location>
</feature>
<evidence type="ECO:0000259" key="2">
    <source>
        <dbReference type="PROSITE" id="PS50076"/>
    </source>
</evidence>
<dbReference type="SUPFAM" id="SSF57938">
    <property type="entry name" value="DnaJ/Hsp40 cysteine-rich domain"/>
    <property type="match status" value="1"/>
</dbReference>
<dbReference type="Proteomes" id="UP000015453">
    <property type="component" value="Unassembled WGS sequence"/>
</dbReference>
<keyword evidence="1" id="KW-0862">Zinc</keyword>
<dbReference type="InterPro" id="IPR001623">
    <property type="entry name" value="DnaJ_domain"/>
</dbReference>
<gene>
    <name evidence="4" type="ORF">M569_02716</name>
</gene>
<dbReference type="CDD" id="cd10719">
    <property type="entry name" value="DnaJ_zf"/>
    <property type="match status" value="1"/>
</dbReference>
<dbReference type="PRINTS" id="PR00625">
    <property type="entry name" value="JDOMAIN"/>
</dbReference>
<dbReference type="PANTHER" id="PTHR43096">
    <property type="entry name" value="DNAJ HOMOLOG 1, MITOCHONDRIAL-RELATED"/>
    <property type="match status" value="1"/>
</dbReference>
<accession>S8D3Q5</accession>
<dbReference type="AlphaFoldDB" id="S8D3Q5"/>
<feature type="zinc finger region" description="CR-type" evidence="1">
    <location>
        <begin position="155"/>
        <end position="208"/>
    </location>
</feature>
<dbReference type="InterPro" id="IPR018253">
    <property type="entry name" value="DnaJ_domain_CS"/>
</dbReference>
<feature type="non-terminal residue" evidence="4">
    <location>
        <position position="1"/>
    </location>
</feature>
<dbReference type="PROSITE" id="PS00636">
    <property type="entry name" value="DNAJ_1"/>
    <property type="match status" value="1"/>
</dbReference>
<evidence type="ECO:0000313" key="5">
    <source>
        <dbReference type="Proteomes" id="UP000015453"/>
    </source>
</evidence>
<reference evidence="4 5" key="1">
    <citation type="journal article" date="2013" name="BMC Genomics">
        <title>The miniature genome of a carnivorous plant Genlisea aurea contains a low number of genes and short non-coding sequences.</title>
        <authorList>
            <person name="Leushkin E.V."/>
            <person name="Sutormin R.A."/>
            <person name="Nabieva E.R."/>
            <person name="Penin A.A."/>
            <person name="Kondrashov A.S."/>
            <person name="Logacheva M.D."/>
        </authorList>
    </citation>
    <scope>NUCLEOTIDE SEQUENCE [LARGE SCALE GENOMIC DNA]</scope>
</reference>
<dbReference type="Gene3D" id="2.60.260.20">
    <property type="entry name" value="Urease metallochaperone UreE, N-terminal domain"/>
    <property type="match status" value="1"/>
</dbReference>
<evidence type="ECO:0008006" key="6">
    <source>
        <dbReference type="Google" id="ProtNLM"/>
    </source>
</evidence>
<comment type="caution">
    <text evidence="4">The sequence shown here is derived from an EMBL/GenBank/DDBJ whole genome shotgun (WGS) entry which is preliminary data.</text>
</comment>
<organism evidence="4 5">
    <name type="scientific">Genlisea aurea</name>
    <dbReference type="NCBI Taxonomy" id="192259"/>
    <lineage>
        <taxon>Eukaryota</taxon>
        <taxon>Viridiplantae</taxon>
        <taxon>Streptophyta</taxon>
        <taxon>Embryophyta</taxon>
        <taxon>Tracheophyta</taxon>
        <taxon>Spermatophyta</taxon>
        <taxon>Magnoliopsida</taxon>
        <taxon>eudicotyledons</taxon>
        <taxon>Gunneridae</taxon>
        <taxon>Pentapetalae</taxon>
        <taxon>asterids</taxon>
        <taxon>lamiids</taxon>
        <taxon>Lamiales</taxon>
        <taxon>Lentibulariaceae</taxon>
        <taxon>Genlisea</taxon>
    </lineage>
</organism>
<dbReference type="SUPFAM" id="SSF46565">
    <property type="entry name" value="Chaperone J-domain"/>
    <property type="match status" value="1"/>
</dbReference>
<dbReference type="SMART" id="SM00271">
    <property type="entry name" value="DnaJ"/>
    <property type="match status" value="1"/>
</dbReference>
<dbReference type="InterPro" id="IPR036410">
    <property type="entry name" value="HSP_DnaJ_Cys-rich_dom_sf"/>
</dbReference>
<evidence type="ECO:0000313" key="4">
    <source>
        <dbReference type="EMBL" id="EPS72046.1"/>
    </source>
</evidence>
<dbReference type="PANTHER" id="PTHR43096:SF26">
    <property type="entry name" value="CR-TYPE DOMAIN-CONTAINING PROTEIN"/>
    <property type="match status" value="1"/>
</dbReference>
<dbReference type="InterPro" id="IPR001305">
    <property type="entry name" value="HSP_DnaJ_Cys-rich_dom"/>
</dbReference>
<evidence type="ECO:0000256" key="1">
    <source>
        <dbReference type="PROSITE-ProRule" id="PRU00546"/>
    </source>
</evidence>
<feature type="non-terminal residue" evidence="4">
    <location>
        <position position="208"/>
    </location>
</feature>
<dbReference type="GO" id="GO:0042026">
    <property type="term" value="P:protein refolding"/>
    <property type="evidence" value="ECO:0007669"/>
    <property type="project" value="TreeGrafter"/>
</dbReference>
<evidence type="ECO:0000259" key="3">
    <source>
        <dbReference type="PROSITE" id="PS51188"/>
    </source>
</evidence>
<dbReference type="PROSITE" id="PS51188">
    <property type="entry name" value="ZF_CR"/>
    <property type="match status" value="1"/>
</dbReference>
<dbReference type="PROSITE" id="PS50076">
    <property type="entry name" value="DNAJ_2"/>
    <property type="match status" value="1"/>
</dbReference>
<dbReference type="InterPro" id="IPR036869">
    <property type="entry name" value="J_dom_sf"/>
</dbReference>
<dbReference type="Pfam" id="PF00226">
    <property type="entry name" value="DnaJ"/>
    <property type="match status" value="1"/>
</dbReference>
<dbReference type="GO" id="GO:0009535">
    <property type="term" value="C:chloroplast thylakoid membrane"/>
    <property type="evidence" value="ECO:0007669"/>
    <property type="project" value="TreeGrafter"/>
</dbReference>
<dbReference type="GO" id="GO:0051082">
    <property type="term" value="F:unfolded protein binding"/>
    <property type="evidence" value="ECO:0007669"/>
    <property type="project" value="InterPro"/>
</dbReference>
<dbReference type="OrthoDB" id="10256793at2759"/>
<feature type="domain" description="J" evidence="2">
    <location>
        <begin position="20"/>
        <end position="84"/>
    </location>
</feature>
<dbReference type="CDD" id="cd06257">
    <property type="entry name" value="DnaJ"/>
    <property type="match status" value="1"/>
</dbReference>
<keyword evidence="1" id="KW-0863">Zinc-finger</keyword>
<dbReference type="GO" id="GO:0008270">
    <property type="term" value="F:zinc ion binding"/>
    <property type="evidence" value="ECO:0007669"/>
    <property type="project" value="UniProtKB-KW"/>
</dbReference>
<proteinExistence type="predicted"/>
<dbReference type="GO" id="GO:0031072">
    <property type="term" value="F:heat shock protein binding"/>
    <property type="evidence" value="ECO:0007669"/>
    <property type="project" value="InterPro"/>
</dbReference>
<dbReference type="EMBL" id="AUSU01000995">
    <property type="protein sequence ID" value="EPS72046.1"/>
    <property type="molecule type" value="Genomic_DNA"/>
</dbReference>
<keyword evidence="1" id="KW-0479">Metal-binding</keyword>
<name>S8D3Q5_9LAMI</name>
<keyword evidence="5" id="KW-1185">Reference proteome</keyword>
<dbReference type="Gene3D" id="1.10.287.110">
    <property type="entry name" value="DnaJ domain"/>
    <property type="match status" value="1"/>
</dbReference>
<protein>
    <recommendedName>
        <fullName evidence="6">J domain-containing protein</fullName>
    </recommendedName>
</protein>